<accession>A0A382W3N8</accession>
<proteinExistence type="predicted"/>
<reference evidence="1" key="1">
    <citation type="submission" date="2018-05" db="EMBL/GenBank/DDBJ databases">
        <authorList>
            <person name="Lanie J.A."/>
            <person name="Ng W.-L."/>
            <person name="Kazmierczak K.M."/>
            <person name="Andrzejewski T.M."/>
            <person name="Davidsen T.M."/>
            <person name="Wayne K.J."/>
            <person name="Tettelin H."/>
            <person name="Glass J.I."/>
            <person name="Rusch D."/>
            <person name="Podicherti R."/>
            <person name="Tsui H.-C.T."/>
            <person name="Winkler M.E."/>
        </authorList>
    </citation>
    <scope>NUCLEOTIDE SEQUENCE</scope>
</reference>
<evidence type="ECO:0000313" key="1">
    <source>
        <dbReference type="EMBL" id="SVD53220.1"/>
    </source>
</evidence>
<gene>
    <name evidence="1" type="ORF">METZ01_LOCUS406074</name>
</gene>
<name>A0A382W3N8_9ZZZZ</name>
<dbReference type="EMBL" id="UINC01156668">
    <property type="protein sequence ID" value="SVD53220.1"/>
    <property type="molecule type" value="Genomic_DNA"/>
</dbReference>
<protein>
    <submittedName>
        <fullName evidence="1">Uncharacterized protein</fullName>
    </submittedName>
</protein>
<sequence length="29" mass="3218">MKPTKGPELKNYRWKGVNSTGKKVAGQTL</sequence>
<organism evidence="1">
    <name type="scientific">marine metagenome</name>
    <dbReference type="NCBI Taxonomy" id="408172"/>
    <lineage>
        <taxon>unclassified sequences</taxon>
        <taxon>metagenomes</taxon>
        <taxon>ecological metagenomes</taxon>
    </lineage>
</organism>
<dbReference type="AlphaFoldDB" id="A0A382W3N8"/>
<feature type="non-terminal residue" evidence="1">
    <location>
        <position position="29"/>
    </location>
</feature>